<dbReference type="InterPro" id="IPR044837">
    <property type="entry name" value="REM16-like"/>
</dbReference>
<feature type="domain" description="TF-B3" evidence="6">
    <location>
        <begin position="14"/>
        <end position="108"/>
    </location>
</feature>
<keyword evidence="5" id="KW-0539">Nucleus</keyword>
<dbReference type="GO" id="GO:0005634">
    <property type="term" value="C:nucleus"/>
    <property type="evidence" value="ECO:0007669"/>
    <property type="project" value="UniProtKB-SubCell"/>
</dbReference>
<name>A0A087GJ88_ARAAL</name>
<dbReference type="CDD" id="cd10017">
    <property type="entry name" value="B3_DNA"/>
    <property type="match status" value="2"/>
</dbReference>
<evidence type="ECO:0000256" key="1">
    <source>
        <dbReference type="ARBA" id="ARBA00004123"/>
    </source>
</evidence>
<evidence type="ECO:0000256" key="4">
    <source>
        <dbReference type="ARBA" id="ARBA00023163"/>
    </source>
</evidence>
<dbReference type="Proteomes" id="UP000029120">
    <property type="component" value="Chromosome 7"/>
</dbReference>
<dbReference type="Pfam" id="PF02362">
    <property type="entry name" value="B3"/>
    <property type="match status" value="2"/>
</dbReference>
<gene>
    <name evidence="7" type="ordered locus">AALP_Aa7g198000</name>
</gene>
<dbReference type="SMART" id="SM01019">
    <property type="entry name" value="B3"/>
    <property type="match status" value="2"/>
</dbReference>
<dbReference type="PANTHER" id="PTHR31391">
    <property type="entry name" value="B3 DOMAIN-CONTAINING PROTEIN OS11G0197600-RELATED"/>
    <property type="match status" value="1"/>
</dbReference>
<reference evidence="8" key="1">
    <citation type="journal article" date="2015" name="Nat. Plants">
        <title>Genome expansion of Arabis alpina linked with retrotransposition and reduced symmetric DNA methylation.</title>
        <authorList>
            <person name="Willing E.M."/>
            <person name="Rawat V."/>
            <person name="Mandakova T."/>
            <person name="Maumus F."/>
            <person name="James G.V."/>
            <person name="Nordstroem K.J."/>
            <person name="Becker C."/>
            <person name="Warthmann N."/>
            <person name="Chica C."/>
            <person name="Szarzynska B."/>
            <person name="Zytnicki M."/>
            <person name="Albani M.C."/>
            <person name="Kiefer C."/>
            <person name="Bergonzi S."/>
            <person name="Castaings L."/>
            <person name="Mateos J.L."/>
            <person name="Berns M.C."/>
            <person name="Bujdoso N."/>
            <person name="Piofczyk T."/>
            <person name="de Lorenzo L."/>
            <person name="Barrero-Sicilia C."/>
            <person name="Mateos I."/>
            <person name="Piednoel M."/>
            <person name="Hagmann J."/>
            <person name="Chen-Min-Tao R."/>
            <person name="Iglesias-Fernandez R."/>
            <person name="Schuster S.C."/>
            <person name="Alonso-Blanco C."/>
            <person name="Roudier F."/>
            <person name="Carbonero P."/>
            <person name="Paz-Ares J."/>
            <person name="Davis S.J."/>
            <person name="Pecinka A."/>
            <person name="Quesneville H."/>
            <person name="Colot V."/>
            <person name="Lysak M.A."/>
            <person name="Weigel D."/>
            <person name="Coupland G."/>
            <person name="Schneeberger K."/>
        </authorList>
    </citation>
    <scope>NUCLEOTIDE SEQUENCE [LARGE SCALE GENOMIC DNA]</scope>
    <source>
        <strain evidence="8">cv. Pajares</strain>
    </source>
</reference>
<evidence type="ECO:0000256" key="3">
    <source>
        <dbReference type="ARBA" id="ARBA00023125"/>
    </source>
</evidence>
<protein>
    <recommendedName>
        <fullName evidence="6">TF-B3 domain-containing protein</fullName>
    </recommendedName>
</protein>
<dbReference type="PROSITE" id="PS50863">
    <property type="entry name" value="B3"/>
    <property type="match status" value="2"/>
</dbReference>
<proteinExistence type="predicted"/>
<evidence type="ECO:0000259" key="6">
    <source>
        <dbReference type="PROSITE" id="PS50863"/>
    </source>
</evidence>
<dbReference type="OMA" id="HISCREN"/>
<keyword evidence="2" id="KW-0805">Transcription regulation</keyword>
<sequence length="382" mass="43355">MKWEEELYWTHFQTLHFSQLLLPGFHNRLVIPQKFSTHCKRKLPKIVTLKSPSGVTYNVGLEEHEDKTLAFCSGWDKFVKDHSLVEHDLLVFKFHGLSEFEVLIFDGDTFCEKPTCYFVKKCGHAEKKTIKGIDFTATSSRSLKRDITTDDVETTQPVITPDGNELEDLIDTDTDTDTDTMLTPNVVVSSQTGYEQEEHINSDIDTASGQIPVVSPSSTRRISEGKYPLSVFKKMRGEISSINLDRKVGGRRKSISETSKRKALSLAKRAISPNGLLVVMKRSHVLSKFFLTIPMKWSWKNKLLEPQEVVMQVDQTKWQLMFKFYGARGYGGISTGWRKFAQDNNLCMGDVCVFEPAKSGTKPHHLDVYIFRAAEAESSNNG</sequence>
<feature type="domain" description="TF-B3" evidence="6">
    <location>
        <begin position="276"/>
        <end position="374"/>
    </location>
</feature>
<dbReference type="PANTHER" id="PTHR31391:SF157">
    <property type="entry name" value="B3 DOMAIN-CONTAINING PROTEIN REM16"/>
    <property type="match status" value="1"/>
</dbReference>
<dbReference type="InterPro" id="IPR015300">
    <property type="entry name" value="DNA-bd_pseudobarrel_sf"/>
</dbReference>
<dbReference type="InterPro" id="IPR003340">
    <property type="entry name" value="B3_DNA-bd"/>
</dbReference>
<dbReference type="OrthoDB" id="590488at2759"/>
<dbReference type="SUPFAM" id="SSF101936">
    <property type="entry name" value="DNA-binding pseudobarrel domain"/>
    <property type="match status" value="2"/>
</dbReference>
<keyword evidence="3" id="KW-0238">DNA-binding</keyword>
<comment type="subcellular location">
    <subcellularLocation>
        <location evidence="1">Nucleus</location>
    </subcellularLocation>
</comment>
<dbReference type="Gene3D" id="2.40.330.10">
    <property type="entry name" value="DNA-binding pseudobarrel domain"/>
    <property type="match status" value="2"/>
</dbReference>
<keyword evidence="8" id="KW-1185">Reference proteome</keyword>
<accession>A0A087GJ88</accession>
<dbReference type="EMBL" id="CM002875">
    <property type="protein sequence ID" value="KFK29940.1"/>
    <property type="molecule type" value="Genomic_DNA"/>
</dbReference>
<dbReference type="GO" id="GO:0003677">
    <property type="term" value="F:DNA binding"/>
    <property type="evidence" value="ECO:0007669"/>
    <property type="project" value="UniProtKB-KW"/>
</dbReference>
<organism evidence="7 8">
    <name type="scientific">Arabis alpina</name>
    <name type="common">Alpine rock-cress</name>
    <dbReference type="NCBI Taxonomy" id="50452"/>
    <lineage>
        <taxon>Eukaryota</taxon>
        <taxon>Viridiplantae</taxon>
        <taxon>Streptophyta</taxon>
        <taxon>Embryophyta</taxon>
        <taxon>Tracheophyta</taxon>
        <taxon>Spermatophyta</taxon>
        <taxon>Magnoliopsida</taxon>
        <taxon>eudicotyledons</taxon>
        <taxon>Gunneridae</taxon>
        <taxon>Pentapetalae</taxon>
        <taxon>rosids</taxon>
        <taxon>malvids</taxon>
        <taxon>Brassicales</taxon>
        <taxon>Brassicaceae</taxon>
        <taxon>Arabideae</taxon>
        <taxon>Arabis</taxon>
    </lineage>
</organism>
<dbReference type="AlphaFoldDB" id="A0A087GJ88"/>
<evidence type="ECO:0000313" key="8">
    <source>
        <dbReference type="Proteomes" id="UP000029120"/>
    </source>
</evidence>
<evidence type="ECO:0000256" key="5">
    <source>
        <dbReference type="ARBA" id="ARBA00023242"/>
    </source>
</evidence>
<keyword evidence="4" id="KW-0804">Transcription</keyword>
<dbReference type="Gramene" id="KFK29940">
    <property type="protein sequence ID" value="KFK29940"/>
    <property type="gene ID" value="AALP_AA7G198000"/>
</dbReference>
<evidence type="ECO:0000256" key="2">
    <source>
        <dbReference type="ARBA" id="ARBA00023015"/>
    </source>
</evidence>
<evidence type="ECO:0000313" key="7">
    <source>
        <dbReference type="EMBL" id="KFK29940.1"/>
    </source>
</evidence>